<protein>
    <submittedName>
        <fullName evidence="3">SDR family NAD(P)-dependent oxidoreductase</fullName>
    </submittedName>
</protein>
<dbReference type="AlphaFoldDB" id="A0A369TIP5"/>
<evidence type="ECO:0000256" key="2">
    <source>
        <dbReference type="ARBA" id="ARBA00023002"/>
    </source>
</evidence>
<dbReference type="OrthoDB" id="198783at2"/>
<evidence type="ECO:0000313" key="4">
    <source>
        <dbReference type="Proteomes" id="UP000253977"/>
    </source>
</evidence>
<dbReference type="PRINTS" id="PR00081">
    <property type="entry name" value="GDHRDH"/>
</dbReference>
<dbReference type="PANTHER" id="PTHR48107">
    <property type="entry name" value="NADPH-DEPENDENT ALDEHYDE REDUCTASE-LIKE PROTEIN, CHLOROPLASTIC-RELATED"/>
    <property type="match status" value="1"/>
</dbReference>
<keyword evidence="4" id="KW-1185">Reference proteome</keyword>
<dbReference type="GO" id="GO:0016614">
    <property type="term" value="F:oxidoreductase activity, acting on CH-OH group of donors"/>
    <property type="evidence" value="ECO:0007669"/>
    <property type="project" value="UniProtKB-ARBA"/>
</dbReference>
<name>A0A369TIP5_9RHOB</name>
<dbReference type="InterPro" id="IPR020904">
    <property type="entry name" value="Sc_DH/Rdtase_CS"/>
</dbReference>
<dbReference type="FunFam" id="3.40.50.720:FF:000084">
    <property type="entry name" value="Short-chain dehydrogenase reductase"/>
    <property type="match status" value="1"/>
</dbReference>
<evidence type="ECO:0000313" key="3">
    <source>
        <dbReference type="EMBL" id="RDD64692.1"/>
    </source>
</evidence>
<keyword evidence="2" id="KW-0560">Oxidoreductase</keyword>
<reference evidence="3 4" key="1">
    <citation type="submission" date="2018-07" db="EMBL/GenBank/DDBJ databases">
        <title>Thalassococcus profundi sp. nov., a marine bacterium isolated from deep seawater of Okinawa Trough.</title>
        <authorList>
            <person name="Yu M."/>
        </authorList>
    </citation>
    <scope>NUCLEOTIDE SEQUENCE [LARGE SCALE GENOMIC DNA]</scope>
    <source>
        <strain evidence="3 4">WRAS1</strain>
    </source>
</reference>
<evidence type="ECO:0000256" key="1">
    <source>
        <dbReference type="ARBA" id="ARBA00006484"/>
    </source>
</evidence>
<dbReference type="PANTHER" id="PTHR48107:SF16">
    <property type="entry name" value="NADPH-DEPENDENT ALDEHYDE REDUCTASE 1, CHLOROPLASTIC"/>
    <property type="match status" value="1"/>
</dbReference>
<accession>A0A369TIP5</accession>
<dbReference type="RefSeq" id="WP_114512577.1">
    <property type="nucleotide sequence ID" value="NZ_QPMK01000019.1"/>
</dbReference>
<sequence>MTDHLDDLLPPVEYITDAYTGSDKLKDKRVLITGGDSGIGRAVALHMAREGARVAILYHSDTDSAAETRAGIEAEGAEALIMQGDIGNSDSCAVTVAAVVDAWGGIDVLVNNAGMQMPFKRQADISDAVWQKHFDVNMNGIFYTSRAALEHMSEGASIINTTSLNAYVGDAALVPYTATKGAVVAYTRALALELMDRGIRVNQVAPGPVATEIQQVFNDFDEKMLKEMSSPMGRLGQPRELGPAYVFLACQDSSFVTGQTLHVNGGIIVNG</sequence>
<gene>
    <name evidence="3" type="ORF">DU478_19000</name>
</gene>
<dbReference type="InterPro" id="IPR002347">
    <property type="entry name" value="SDR_fam"/>
</dbReference>
<proteinExistence type="inferred from homology"/>
<dbReference type="SUPFAM" id="SSF51735">
    <property type="entry name" value="NAD(P)-binding Rossmann-fold domains"/>
    <property type="match status" value="1"/>
</dbReference>
<dbReference type="Gene3D" id="3.40.50.720">
    <property type="entry name" value="NAD(P)-binding Rossmann-like Domain"/>
    <property type="match status" value="1"/>
</dbReference>
<dbReference type="Proteomes" id="UP000253977">
    <property type="component" value="Unassembled WGS sequence"/>
</dbReference>
<organism evidence="3 4">
    <name type="scientific">Thalassococcus profundi</name>
    <dbReference type="NCBI Taxonomy" id="2282382"/>
    <lineage>
        <taxon>Bacteria</taxon>
        <taxon>Pseudomonadati</taxon>
        <taxon>Pseudomonadota</taxon>
        <taxon>Alphaproteobacteria</taxon>
        <taxon>Rhodobacterales</taxon>
        <taxon>Roseobacteraceae</taxon>
        <taxon>Thalassococcus</taxon>
    </lineage>
</organism>
<dbReference type="PROSITE" id="PS00061">
    <property type="entry name" value="ADH_SHORT"/>
    <property type="match status" value="1"/>
</dbReference>
<dbReference type="PRINTS" id="PR00080">
    <property type="entry name" value="SDRFAMILY"/>
</dbReference>
<comment type="caution">
    <text evidence="3">The sequence shown here is derived from an EMBL/GenBank/DDBJ whole genome shotgun (WGS) entry which is preliminary data.</text>
</comment>
<dbReference type="Pfam" id="PF13561">
    <property type="entry name" value="adh_short_C2"/>
    <property type="match status" value="1"/>
</dbReference>
<comment type="similarity">
    <text evidence="1">Belongs to the short-chain dehydrogenases/reductases (SDR) family.</text>
</comment>
<dbReference type="InterPro" id="IPR036291">
    <property type="entry name" value="NAD(P)-bd_dom_sf"/>
</dbReference>
<dbReference type="EMBL" id="QPMK01000019">
    <property type="protein sequence ID" value="RDD64692.1"/>
    <property type="molecule type" value="Genomic_DNA"/>
</dbReference>